<reference evidence="1 2" key="2">
    <citation type="submission" date="2018-11" db="EMBL/GenBank/DDBJ databases">
        <authorList>
            <consortium name="Pathogen Informatics"/>
        </authorList>
    </citation>
    <scope>NUCLEOTIDE SEQUENCE [LARGE SCALE GENOMIC DNA]</scope>
</reference>
<evidence type="ECO:0000313" key="2">
    <source>
        <dbReference type="Proteomes" id="UP000267096"/>
    </source>
</evidence>
<dbReference type="OrthoDB" id="6374728at2759"/>
<evidence type="ECO:0000313" key="1">
    <source>
        <dbReference type="EMBL" id="VDK59850.1"/>
    </source>
</evidence>
<dbReference type="EMBL" id="UYRR01033889">
    <property type="protein sequence ID" value="VDK59850.1"/>
    <property type="molecule type" value="Genomic_DNA"/>
</dbReference>
<proteinExistence type="predicted"/>
<accession>A0A0M3KA35</accession>
<keyword evidence="2" id="KW-1185">Reference proteome</keyword>
<name>A0A0M3KA35_ANISI</name>
<organism evidence="3">
    <name type="scientific">Anisakis simplex</name>
    <name type="common">Herring worm</name>
    <dbReference type="NCBI Taxonomy" id="6269"/>
    <lineage>
        <taxon>Eukaryota</taxon>
        <taxon>Metazoa</taxon>
        <taxon>Ecdysozoa</taxon>
        <taxon>Nematoda</taxon>
        <taxon>Chromadorea</taxon>
        <taxon>Rhabditida</taxon>
        <taxon>Spirurina</taxon>
        <taxon>Ascaridomorpha</taxon>
        <taxon>Ascaridoidea</taxon>
        <taxon>Anisakidae</taxon>
        <taxon>Anisakis</taxon>
        <taxon>Anisakis simplex complex</taxon>
    </lineage>
</organism>
<sequence length="184" mass="20626">MESINLFIGIYLLVGYSLDEVAMLKETVPKNALERSGFVSEDSFVAHDIGSRLQIALERIMPQVGQISLFISEQDPSIFSAHCNIIFQMEWFGVNRLLNETVKRWHTGQAEKVCSLYVKQLADAISRNEALRFQLVLSTVKQIRVVDLLHGLPASAIRLSSSTLSFQLPILLFLLGGVHRILVS</sequence>
<gene>
    <name evidence="1" type="ORF">ASIM_LOCUS17233</name>
</gene>
<reference evidence="3" key="1">
    <citation type="submission" date="2017-02" db="UniProtKB">
        <authorList>
            <consortium name="WormBaseParasite"/>
        </authorList>
    </citation>
    <scope>IDENTIFICATION</scope>
</reference>
<dbReference type="WBParaSite" id="ASIM_0001783101-mRNA-1">
    <property type="protein sequence ID" value="ASIM_0001783101-mRNA-1"/>
    <property type="gene ID" value="ASIM_0001783101"/>
</dbReference>
<dbReference type="Proteomes" id="UP000267096">
    <property type="component" value="Unassembled WGS sequence"/>
</dbReference>
<evidence type="ECO:0000313" key="3">
    <source>
        <dbReference type="WBParaSite" id="ASIM_0001783101-mRNA-1"/>
    </source>
</evidence>
<dbReference type="AlphaFoldDB" id="A0A0M3KA35"/>
<protein>
    <submittedName>
        <fullName evidence="1 3">Uncharacterized protein</fullName>
    </submittedName>
</protein>